<dbReference type="InterPro" id="IPR023346">
    <property type="entry name" value="Lysozyme-like_dom_sf"/>
</dbReference>
<sequence>MRRRHRPLMQFLPTTWTAYGVDGDHDGRKDPYNHADWYVRKVLAQAARYAAPTATGRGAIAVKDCSGLTQYASC</sequence>
<keyword evidence="3" id="KW-1185">Reference proteome</keyword>
<dbReference type="AlphaFoldDB" id="A0A4R4P6L2"/>
<dbReference type="OrthoDB" id="9796191at2"/>
<proteinExistence type="predicted"/>
<evidence type="ECO:0000259" key="1">
    <source>
        <dbReference type="Pfam" id="PF13406"/>
    </source>
</evidence>
<dbReference type="Proteomes" id="UP000295431">
    <property type="component" value="Unassembled WGS sequence"/>
</dbReference>
<evidence type="ECO:0000313" key="2">
    <source>
        <dbReference type="EMBL" id="TDC16440.1"/>
    </source>
</evidence>
<gene>
    <name evidence="2" type="ORF">E1284_12635</name>
</gene>
<dbReference type="EMBL" id="SMJW01000050">
    <property type="protein sequence ID" value="TDC16440.1"/>
    <property type="molecule type" value="Genomic_DNA"/>
</dbReference>
<evidence type="ECO:0000313" key="3">
    <source>
        <dbReference type="Proteomes" id="UP000295431"/>
    </source>
</evidence>
<protein>
    <recommendedName>
        <fullName evidence="1">Transglycosylase SLT domain-containing protein</fullName>
    </recommendedName>
</protein>
<dbReference type="SUPFAM" id="SSF53955">
    <property type="entry name" value="Lysozyme-like"/>
    <property type="match status" value="1"/>
</dbReference>
<reference evidence="2 3" key="1">
    <citation type="submission" date="2019-03" db="EMBL/GenBank/DDBJ databases">
        <title>Draft genome sequences of novel Actinobacteria.</title>
        <authorList>
            <person name="Sahin N."/>
            <person name="Ay H."/>
            <person name="Saygin H."/>
        </authorList>
    </citation>
    <scope>NUCLEOTIDE SEQUENCE [LARGE SCALE GENOMIC DNA]</scope>
    <source>
        <strain evidence="2 3">DSM 45347</strain>
    </source>
</reference>
<dbReference type="Pfam" id="PF13406">
    <property type="entry name" value="SLT_2"/>
    <property type="match status" value="1"/>
</dbReference>
<accession>A0A4R4P6L2</accession>
<organism evidence="2 3">
    <name type="scientific">Actinomadura bangladeshensis</name>
    <dbReference type="NCBI Taxonomy" id="453573"/>
    <lineage>
        <taxon>Bacteria</taxon>
        <taxon>Bacillati</taxon>
        <taxon>Actinomycetota</taxon>
        <taxon>Actinomycetes</taxon>
        <taxon>Streptosporangiales</taxon>
        <taxon>Thermomonosporaceae</taxon>
        <taxon>Actinomadura</taxon>
    </lineage>
</organism>
<dbReference type="InterPro" id="IPR031304">
    <property type="entry name" value="SLT_2"/>
</dbReference>
<comment type="caution">
    <text evidence="2">The sequence shown here is derived from an EMBL/GenBank/DDBJ whole genome shotgun (WGS) entry which is preliminary data.</text>
</comment>
<feature type="domain" description="Transglycosylase SLT" evidence="1">
    <location>
        <begin position="9"/>
        <end position="36"/>
    </location>
</feature>
<name>A0A4R4P6L2_9ACTN</name>